<name>A0A1H6VFP1_9BACT</name>
<gene>
    <name evidence="1" type="ORF">SAMN04487995_3138</name>
</gene>
<proteinExistence type="predicted"/>
<dbReference type="EMBL" id="FNXY01000004">
    <property type="protein sequence ID" value="SEJ03411.1"/>
    <property type="molecule type" value="Genomic_DNA"/>
</dbReference>
<reference evidence="1 2" key="1">
    <citation type="submission" date="2016-10" db="EMBL/GenBank/DDBJ databases">
        <authorList>
            <person name="de Groot N.N."/>
        </authorList>
    </citation>
    <scope>NUCLEOTIDE SEQUENCE [LARGE SCALE GENOMIC DNA]</scope>
    <source>
        <strain evidence="1 2">DSM 19938</strain>
    </source>
</reference>
<dbReference type="Proteomes" id="UP000199532">
    <property type="component" value="Unassembled WGS sequence"/>
</dbReference>
<protein>
    <submittedName>
        <fullName evidence="1">Uncharacterized protein</fullName>
    </submittedName>
</protein>
<sequence>MVSLPRNYMVNASEFSSIDFESAMHNFEVSHFNYRRVFLVLNWSLSVQSGSRLTLARLAVANAEKKPQSK</sequence>
<evidence type="ECO:0000313" key="1">
    <source>
        <dbReference type="EMBL" id="SEJ03411.1"/>
    </source>
</evidence>
<accession>A0A1H6VFP1</accession>
<evidence type="ECO:0000313" key="2">
    <source>
        <dbReference type="Proteomes" id="UP000199532"/>
    </source>
</evidence>
<dbReference type="AlphaFoldDB" id="A0A1H6VFP1"/>
<keyword evidence="2" id="KW-1185">Reference proteome</keyword>
<organism evidence="1 2">
    <name type="scientific">Dyadobacter koreensis</name>
    <dbReference type="NCBI Taxonomy" id="408657"/>
    <lineage>
        <taxon>Bacteria</taxon>
        <taxon>Pseudomonadati</taxon>
        <taxon>Bacteroidota</taxon>
        <taxon>Cytophagia</taxon>
        <taxon>Cytophagales</taxon>
        <taxon>Spirosomataceae</taxon>
        <taxon>Dyadobacter</taxon>
    </lineage>
</organism>